<evidence type="ECO:0000313" key="3">
    <source>
        <dbReference type="Proteomes" id="UP000033945"/>
    </source>
</evidence>
<sequence>MSGNLSQYGKAKVEAVLRVLDRAWNEAWEKEHLKPDAPRAGSNSKEIHLLNRHLASWLKRERLNNDDLSSIFDRLENEDIILDHSYIELDEEEKSPYFSESYHLVTLPADFEERSAKYLQSFADLNPPSPTEQRVVRHPHVPRNVGDARRAEVAISIVMVPILFIHKVLWWIWLLVWKFVRDIATYTYGHTVKIIGTVIAFAAIGYFASLFF</sequence>
<gene>
    <name evidence="2" type="ORF">UW55_C0010G0027</name>
</gene>
<protein>
    <submittedName>
        <fullName evidence="2">Uncharacterized protein</fullName>
    </submittedName>
</protein>
<dbReference type="Proteomes" id="UP000033945">
    <property type="component" value="Unassembled WGS sequence"/>
</dbReference>
<feature type="transmembrane region" description="Helical" evidence="1">
    <location>
        <begin position="194"/>
        <end position="211"/>
    </location>
</feature>
<name>A0A0G1IUN9_9BACT</name>
<organism evidence="2 3">
    <name type="scientific">Candidatus Giovannonibacteria bacterium GW2011_GWA2_44_26</name>
    <dbReference type="NCBI Taxonomy" id="1618648"/>
    <lineage>
        <taxon>Bacteria</taxon>
        <taxon>Candidatus Giovannoniibacteriota</taxon>
    </lineage>
</organism>
<dbReference type="AlphaFoldDB" id="A0A0G1IUN9"/>
<accession>A0A0G1IUN9</accession>
<reference evidence="2 3" key="1">
    <citation type="journal article" date="2015" name="Nature">
        <title>rRNA introns, odd ribosomes, and small enigmatic genomes across a large radiation of phyla.</title>
        <authorList>
            <person name="Brown C.T."/>
            <person name="Hug L.A."/>
            <person name="Thomas B.C."/>
            <person name="Sharon I."/>
            <person name="Castelle C.J."/>
            <person name="Singh A."/>
            <person name="Wilkins M.J."/>
            <person name="Williams K.H."/>
            <person name="Banfield J.F."/>
        </authorList>
    </citation>
    <scope>NUCLEOTIDE SEQUENCE [LARGE SCALE GENOMIC DNA]</scope>
</reference>
<feature type="transmembrane region" description="Helical" evidence="1">
    <location>
        <begin position="153"/>
        <end position="174"/>
    </location>
</feature>
<proteinExistence type="predicted"/>
<keyword evidence="1" id="KW-0812">Transmembrane</keyword>
<keyword evidence="1" id="KW-1133">Transmembrane helix</keyword>
<evidence type="ECO:0000313" key="2">
    <source>
        <dbReference type="EMBL" id="KKT62678.1"/>
    </source>
</evidence>
<evidence type="ECO:0000256" key="1">
    <source>
        <dbReference type="SAM" id="Phobius"/>
    </source>
</evidence>
<dbReference type="EMBL" id="LCIT01000010">
    <property type="protein sequence ID" value="KKT62678.1"/>
    <property type="molecule type" value="Genomic_DNA"/>
</dbReference>
<comment type="caution">
    <text evidence="2">The sequence shown here is derived from an EMBL/GenBank/DDBJ whole genome shotgun (WGS) entry which is preliminary data.</text>
</comment>
<dbReference type="PATRIC" id="fig|1618648.3.peg.678"/>
<keyword evidence="1" id="KW-0472">Membrane</keyword>